<dbReference type="AlphaFoldDB" id="A0AAD7G3D1"/>
<proteinExistence type="predicted"/>
<dbReference type="Proteomes" id="UP001221757">
    <property type="component" value="Unassembled WGS sequence"/>
</dbReference>
<protein>
    <submittedName>
        <fullName evidence="1">Uncharacterized protein</fullName>
    </submittedName>
</protein>
<keyword evidence="2" id="KW-1185">Reference proteome</keyword>
<evidence type="ECO:0000313" key="1">
    <source>
        <dbReference type="EMBL" id="KAJ7661861.1"/>
    </source>
</evidence>
<gene>
    <name evidence="1" type="ORF">B0H17DRAFT_1144505</name>
</gene>
<sequence length="174" mass="19506">MILKIFGWVFEILQNDSNLLLLKGGNFVSKADYTSKGPRSSINMYKSESAQSPQCVHDQLSTAIEGSFVPYSTNNNNVHLHLPLKIDLLYPPPAAQAAYTGEDILKLVLNPQMAAAKAGRWFDNEMYMVSNAPLILRLDNEFVRVTAKRLAGILHRRWSPDTDDIEVAKEMLAE</sequence>
<comment type="caution">
    <text evidence="1">The sequence shown here is derived from an EMBL/GenBank/DDBJ whole genome shotgun (WGS) entry which is preliminary data.</text>
</comment>
<name>A0AAD7G3D1_MYCRO</name>
<organism evidence="1 2">
    <name type="scientific">Mycena rosella</name>
    <name type="common">Pink bonnet</name>
    <name type="synonym">Agaricus rosellus</name>
    <dbReference type="NCBI Taxonomy" id="1033263"/>
    <lineage>
        <taxon>Eukaryota</taxon>
        <taxon>Fungi</taxon>
        <taxon>Dikarya</taxon>
        <taxon>Basidiomycota</taxon>
        <taxon>Agaricomycotina</taxon>
        <taxon>Agaricomycetes</taxon>
        <taxon>Agaricomycetidae</taxon>
        <taxon>Agaricales</taxon>
        <taxon>Marasmiineae</taxon>
        <taxon>Mycenaceae</taxon>
        <taxon>Mycena</taxon>
    </lineage>
</organism>
<evidence type="ECO:0000313" key="2">
    <source>
        <dbReference type="Proteomes" id="UP001221757"/>
    </source>
</evidence>
<dbReference type="EMBL" id="JARKIE010000245">
    <property type="protein sequence ID" value="KAJ7661861.1"/>
    <property type="molecule type" value="Genomic_DNA"/>
</dbReference>
<reference evidence="1" key="1">
    <citation type="submission" date="2023-03" db="EMBL/GenBank/DDBJ databases">
        <title>Massive genome expansion in bonnet fungi (Mycena s.s.) driven by repeated elements and novel gene families across ecological guilds.</title>
        <authorList>
            <consortium name="Lawrence Berkeley National Laboratory"/>
            <person name="Harder C.B."/>
            <person name="Miyauchi S."/>
            <person name="Viragh M."/>
            <person name="Kuo A."/>
            <person name="Thoen E."/>
            <person name="Andreopoulos B."/>
            <person name="Lu D."/>
            <person name="Skrede I."/>
            <person name="Drula E."/>
            <person name="Henrissat B."/>
            <person name="Morin E."/>
            <person name="Kohler A."/>
            <person name="Barry K."/>
            <person name="LaButti K."/>
            <person name="Morin E."/>
            <person name="Salamov A."/>
            <person name="Lipzen A."/>
            <person name="Mereny Z."/>
            <person name="Hegedus B."/>
            <person name="Baldrian P."/>
            <person name="Stursova M."/>
            <person name="Weitz H."/>
            <person name="Taylor A."/>
            <person name="Grigoriev I.V."/>
            <person name="Nagy L.G."/>
            <person name="Martin F."/>
            <person name="Kauserud H."/>
        </authorList>
    </citation>
    <scope>NUCLEOTIDE SEQUENCE</scope>
    <source>
        <strain evidence="1">CBHHK067</strain>
    </source>
</reference>
<accession>A0AAD7G3D1</accession>